<feature type="transmembrane region" description="Helical" evidence="2">
    <location>
        <begin position="149"/>
        <end position="171"/>
    </location>
</feature>
<dbReference type="PIRSF" id="PIRSF033111">
    <property type="entry name" value="UCP033111"/>
    <property type="match status" value="1"/>
</dbReference>
<protein>
    <recommendedName>
        <fullName evidence="5">Integral membrane protein</fullName>
    </recommendedName>
</protein>
<feature type="region of interest" description="Disordered" evidence="1">
    <location>
        <begin position="1"/>
        <end position="28"/>
    </location>
</feature>
<evidence type="ECO:0000256" key="1">
    <source>
        <dbReference type="SAM" id="MobiDB-lite"/>
    </source>
</evidence>
<accession>A0A0R1NXZ4</accession>
<proteinExistence type="predicted"/>
<reference evidence="3 4" key="1">
    <citation type="journal article" date="2015" name="Genome Announc.">
        <title>Expanding the biotechnology potential of lactobacilli through comparative genomics of 213 strains and associated genera.</title>
        <authorList>
            <person name="Sun Z."/>
            <person name="Harris H.M."/>
            <person name="McCann A."/>
            <person name="Guo C."/>
            <person name="Argimon S."/>
            <person name="Zhang W."/>
            <person name="Yang X."/>
            <person name="Jeffery I.B."/>
            <person name="Cooney J.C."/>
            <person name="Kagawa T.F."/>
            <person name="Liu W."/>
            <person name="Song Y."/>
            <person name="Salvetti E."/>
            <person name="Wrobel A."/>
            <person name="Rasinkangas P."/>
            <person name="Parkhill J."/>
            <person name="Rea M.C."/>
            <person name="O'Sullivan O."/>
            <person name="Ritari J."/>
            <person name="Douillard F.P."/>
            <person name="Paul Ross R."/>
            <person name="Yang R."/>
            <person name="Briner A.E."/>
            <person name="Felis G.E."/>
            <person name="de Vos W.M."/>
            <person name="Barrangou R."/>
            <person name="Klaenhammer T.R."/>
            <person name="Caufield P.W."/>
            <person name="Cui Y."/>
            <person name="Zhang H."/>
            <person name="O'Toole P.W."/>
        </authorList>
    </citation>
    <scope>NUCLEOTIDE SEQUENCE [LARGE SCALE GENOMIC DNA]</scope>
    <source>
        <strain evidence="3 4">DSM 19906</strain>
    </source>
</reference>
<comment type="caution">
    <text evidence="3">The sequence shown here is derived from an EMBL/GenBank/DDBJ whole genome shotgun (WGS) entry which is preliminary data.</text>
</comment>
<name>A0A0R1NXZ4_9LACO</name>
<organism evidence="3 4">
    <name type="scientific">Lentilactobacillus kisonensis DSM 19906 = JCM 15041</name>
    <dbReference type="NCBI Taxonomy" id="1423766"/>
    <lineage>
        <taxon>Bacteria</taxon>
        <taxon>Bacillati</taxon>
        <taxon>Bacillota</taxon>
        <taxon>Bacilli</taxon>
        <taxon>Lactobacillales</taxon>
        <taxon>Lactobacillaceae</taxon>
        <taxon>Lentilactobacillus</taxon>
    </lineage>
</organism>
<feature type="transmembrane region" description="Helical" evidence="2">
    <location>
        <begin position="183"/>
        <end position="211"/>
    </location>
</feature>
<dbReference type="Pfam" id="PF06570">
    <property type="entry name" value="DUF1129"/>
    <property type="match status" value="1"/>
</dbReference>
<evidence type="ECO:0000313" key="3">
    <source>
        <dbReference type="EMBL" id="KRL22645.1"/>
    </source>
</evidence>
<evidence type="ECO:0000256" key="2">
    <source>
        <dbReference type="SAM" id="Phobius"/>
    </source>
</evidence>
<keyword evidence="4" id="KW-1185">Reference proteome</keyword>
<feature type="transmembrane region" description="Helical" evidence="2">
    <location>
        <begin position="115"/>
        <end position="137"/>
    </location>
</feature>
<evidence type="ECO:0008006" key="5">
    <source>
        <dbReference type="Google" id="ProtNLM"/>
    </source>
</evidence>
<gene>
    <name evidence="3" type="ORF">FC98_GL002244</name>
</gene>
<keyword evidence="2" id="KW-1133">Transmembrane helix</keyword>
<dbReference type="EMBL" id="AZEB01000005">
    <property type="protein sequence ID" value="KRL22645.1"/>
    <property type="molecule type" value="Genomic_DNA"/>
</dbReference>
<evidence type="ECO:0000313" key="4">
    <source>
        <dbReference type="Proteomes" id="UP000051439"/>
    </source>
</evidence>
<dbReference type="PATRIC" id="fig|1423766.4.peg.2326"/>
<dbReference type="RefSeq" id="WP_082602751.1">
    <property type="nucleotide sequence ID" value="NZ_AZEB01000005.1"/>
</dbReference>
<dbReference type="Proteomes" id="UP000051439">
    <property type="component" value="Unassembled WGS sequence"/>
</dbReference>
<sequence length="245" mass="27436">MSSNNDESKQSMSVREKNAHVHQDRDRSAKIVHSQFDNVGLTKRNAEYMYKFNQALAGTKLTAAQKAETVNKMVQELVEGQKSGKTARNMWGTVDQRVQTILNPPKRKPDPKRDYWPNAGYNALLFLMIFTFMYGIISFFPSKGHPQPVMGITGIIISAAIAGVGIPLVTMMFTPGVKHKYSIWIRIAIMIVFVVVWMGVFTGAAMLPAVINPALNRYAYLVLGLLSAGGSWWYKRRFNITGGLF</sequence>
<keyword evidence="2" id="KW-0812">Transmembrane</keyword>
<keyword evidence="2" id="KW-0472">Membrane</keyword>
<dbReference type="InterPro" id="IPR009214">
    <property type="entry name" value="DUF1129"/>
</dbReference>
<feature type="transmembrane region" description="Helical" evidence="2">
    <location>
        <begin position="217"/>
        <end position="234"/>
    </location>
</feature>
<dbReference type="AlphaFoldDB" id="A0A0R1NXZ4"/>